<evidence type="ECO:0000313" key="3">
    <source>
        <dbReference type="EMBL" id="MBA0559958.1"/>
    </source>
</evidence>
<comment type="similarity">
    <text evidence="1 2">Belongs to the peroxin-16 family.</text>
</comment>
<evidence type="ECO:0000256" key="1">
    <source>
        <dbReference type="ARBA" id="ARBA00009505"/>
    </source>
</evidence>
<keyword evidence="2" id="KW-0576">Peroxisome</keyword>
<reference evidence="3 4" key="1">
    <citation type="journal article" date="2019" name="Genome Biol. Evol.">
        <title>Insights into the evolution of the New World diploid cottons (Gossypium, subgenus Houzingenia) based on genome sequencing.</title>
        <authorList>
            <person name="Grover C.E."/>
            <person name="Arick M.A. 2nd"/>
            <person name="Thrash A."/>
            <person name="Conover J.L."/>
            <person name="Sanders W.S."/>
            <person name="Peterson D.G."/>
            <person name="Frelichowski J.E."/>
            <person name="Scheffler J.A."/>
            <person name="Scheffler B.E."/>
            <person name="Wendel J.F."/>
        </authorList>
    </citation>
    <scope>NUCLEOTIDE SEQUENCE [LARGE SCALE GENOMIC DNA]</scope>
    <source>
        <strain evidence="3">157</strain>
        <tissue evidence="3">Leaf</tissue>
    </source>
</reference>
<protein>
    <recommendedName>
        <fullName evidence="2">Peroxisomal membrane protein PEX16</fullName>
    </recommendedName>
</protein>
<dbReference type="InterPro" id="IPR013919">
    <property type="entry name" value="Pex16"/>
</dbReference>
<dbReference type="EMBL" id="JABEZX010000007">
    <property type="protein sequence ID" value="MBA0559958.1"/>
    <property type="molecule type" value="Genomic_DNA"/>
</dbReference>
<proteinExistence type="inferred from homology"/>
<dbReference type="GO" id="GO:0005778">
    <property type="term" value="C:peroxisomal membrane"/>
    <property type="evidence" value="ECO:0007669"/>
    <property type="project" value="UniProtKB-SubCell"/>
</dbReference>
<gene>
    <name evidence="3" type="ORF">Golob_016891</name>
</gene>
<evidence type="ECO:0000313" key="4">
    <source>
        <dbReference type="Proteomes" id="UP000593572"/>
    </source>
</evidence>
<dbReference type="GO" id="GO:0007031">
    <property type="term" value="P:peroxisome organization"/>
    <property type="evidence" value="ECO:0007669"/>
    <property type="project" value="UniProtKB-KW"/>
</dbReference>
<comment type="subcellular location">
    <subcellularLocation>
        <location evidence="2">Peroxisome membrane</location>
    </subcellularLocation>
</comment>
<keyword evidence="4" id="KW-1185">Reference proteome</keyword>
<dbReference type="PANTHER" id="PTHR13299:SF0">
    <property type="entry name" value="PEROXISOMAL MEMBRANE PROTEIN PEX16"/>
    <property type="match status" value="1"/>
</dbReference>
<evidence type="ECO:0000256" key="2">
    <source>
        <dbReference type="RuleBase" id="RU365003"/>
    </source>
</evidence>
<sequence>MNEILLNGGFVFQLAALVDLIFDTIVDNISPKFLGLTWLLPERFSNSEIGPEAVTATLGTLTAINEHIIDTAPEESHTGLADPLSFPYGLYISALKDLGTLVEVVAEQYYGDKRWNFIAVRKLPSKKHSSSEISTLMLLYMRVTVRLALFRNCGYKMLLHGGETPDVGKILMIQVYNIKLGASLLSRFGESARMISDPLWVQRSKQQHAIMKPQSDYFVKISRTLSMILSEKCVNGAVFILGEIMDSLVSFSGCGHYWNGLCITSYDTKEGQTLENTEKLLEPVPLIGTLAGRVNIFDVVLLAEKTVELVVGAQTRYTYVGILKSEAASIHGSRQ</sequence>
<comment type="caution">
    <text evidence="3">The sequence shown here is derived from an EMBL/GenBank/DDBJ whole genome shotgun (WGS) entry which is preliminary data.</text>
</comment>
<keyword evidence="2" id="KW-0962">Peroxisome biogenesis</keyword>
<dbReference type="AlphaFoldDB" id="A0A7J8M5G3"/>
<dbReference type="PANTHER" id="PTHR13299">
    <property type="entry name" value="PEROXISOMAL MEMBRANE PROTEIN PEX16"/>
    <property type="match status" value="1"/>
</dbReference>
<name>A0A7J8M5G3_9ROSI</name>
<dbReference type="Proteomes" id="UP000593572">
    <property type="component" value="Unassembled WGS sequence"/>
</dbReference>
<accession>A0A7J8M5G3</accession>
<dbReference type="Pfam" id="PF08610">
    <property type="entry name" value="Pex16"/>
    <property type="match status" value="1"/>
</dbReference>
<organism evidence="3 4">
    <name type="scientific">Gossypium lobatum</name>
    <dbReference type="NCBI Taxonomy" id="34289"/>
    <lineage>
        <taxon>Eukaryota</taxon>
        <taxon>Viridiplantae</taxon>
        <taxon>Streptophyta</taxon>
        <taxon>Embryophyta</taxon>
        <taxon>Tracheophyta</taxon>
        <taxon>Spermatophyta</taxon>
        <taxon>Magnoliopsida</taxon>
        <taxon>eudicotyledons</taxon>
        <taxon>Gunneridae</taxon>
        <taxon>Pentapetalae</taxon>
        <taxon>rosids</taxon>
        <taxon>malvids</taxon>
        <taxon>Malvales</taxon>
        <taxon>Malvaceae</taxon>
        <taxon>Malvoideae</taxon>
        <taxon>Gossypium</taxon>
    </lineage>
</organism>